<name>A0AA51YJP0_9EURY</name>
<evidence type="ECO:0008006" key="3">
    <source>
        <dbReference type="Google" id="ProtNLM"/>
    </source>
</evidence>
<gene>
    <name evidence="1" type="ORF">RE476_03150</name>
</gene>
<dbReference type="KEGG" id="mmav:RE476_03150"/>
<dbReference type="GeneID" id="84229105"/>
<proteinExistence type="predicted"/>
<dbReference type="RefSeq" id="WP_309308949.1">
    <property type="nucleotide sequence ID" value="NZ_CP133594.1"/>
</dbReference>
<protein>
    <recommendedName>
        <fullName evidence="3">PAS domain-containing protein</fullName>
    </recommendedName>
</protein>
<dbReference type="EMBL" id="CP133594">
    <property type="protein sequence ID" value="WMW22835.1"/>
    <property type="molecule type" value="Genomic_DNA"/>
</dbReference>
<reference evidence="1" key="1">
    <citation type="submission" date="2023-08" db="EMBL/GenBank/DDBJ databases">
        <title>Methanolobus mangrovi sp. nov. and Methanolobus sediminis sp. nov, two novel methylotrophic methanogens isolated from mangrove sediments in China.</title>
        <authorList>
            <person name="Zhou J."/>
        </authorList>
    </citation>
    <scope>NUCLEOTIDE SEQUENCE</scope>
    <source>
        <strain evidence="1">FTZ2</strain>
    </source>
</reference>
<evidence type="ECO:0000313" key="1">
    <source>
        <dbReference type="EMBL" id="WMW22835.1"/>
    </source>
</evidence>
<dbReference type="Proteomes" id="UP001183006">
    <property type="component" value="Chromosome"/>
</dbReference>
<evidence type="ECO:0000313" key="2">
    <source>
        <dbReference type="Proteomes" id="UP001183006"/>
    </source>
</evidence>
<dbReference type="AlphaFoldDB" id="A0AA51YJP0"/>
<organism evidence="1 2">
    <name type="scientific">Methanolobus mangrovi</name>
    <dbReference type="NCBI Taxonomy" id="3072977"/>
    <lineage>
        <taxon>Archaea</taxon>
        <taxon>Methanobacteriati</taxon>
        <taxon>Methanobacteriota</taxon>
        <taxon>Stenosarchaea group</taxon>
        <taxon>Methanomicrobia</taxon>
        <taxon>Methanosarcinales</taxon>
        <taxon>Methanosarcinaceae</taxon>
        <taxon>Methanolobus</taxon>
    </lineage>
</organism>
<keyword evidence="2" id="KW-1185">Reference proteome</keyword>
<accession>A0AA51YJP0</accession>
<sequence length="116" mass="13141">MSSKINNPSVFNLEADSMDLWENGIIILSPDGTISYANQSWKDFAQNSGLDSLKCTEESNYLKSLDELTTERPDEAVSTEKGIRNVINGNTKIFKLVFQKIICKRYSNPSDRQILF</sequence>